<dbReference type="AlphaFoldDB" id="A0A919DGF8"/>
<feature type="compositionally biased region" description="Low complexity" evidence="1">
    <location>
        <begin position="104"/>
        <end position="123"/>
    </location>
</feature>
<name>A0A919DGF8_9ACTN</name>
<accession>A0A919DGF8</accession>
<reference evidence="2" key="2">
    <citation type="submission" date="2020-09" db="EMBL/GenBank/DDBJ databases">
        <authorList>
            <person name="Sun Q."/>
            <person name="Zhou Y."/>
        </authorList>
    </citation>
    <scope>NUCLEOTIDE SEQUENCE</scope>
    <source>
        <strain evidence="2">CGMCC 4.7403</strain>
    </source>
</reference>
<organism evidence="2 3">
    <name type="scientific">Streptomyces capitiformicae</name>
    <dbReference type="NCBI Taxonomy" id="2014920"/>
    <lineage>
        <taxon>Bacteria</taxon>
        <taxon>Bacillati</taxon>
        <taxon>Actinomycetota</taxon>
        <taxon>Actinomycetes</taxon>
        <taxon>Kitasatosporales</taxon>
        <taxon>Streptomycetaceae</taxon>
        <taxon>Streptomyces</taxon>
    </lineage>
</organism>
<feature type="region of interest" description="Disordered" evidence="1">
    <location>
        <begin position="1"/>
        <end position="154"/>
    </location>
</feature>
<evidence type="ECO:0008006" key="4">
    <source>
        <dbReference type="Google" id="ProtNLM"/>
    </source>
</evidence>
<gene>
    <name evidence="2" type="ORF">GCM10017771_65830</name>
</gene>
<reference evidence="2" key="1">
    <citation type="journal article" date="2014" name="Int. J. Syst. Evol. Microbiol.">
        <title>Complete genome sequence of Corynebacterium casei LMG S-19264T (=DSM 44701T), isolated from a smear-ripened cheese.</title>
        <authorList>
            <consortium name="US DOE Joint Genome Institute (JGI-PGF)"/>
            <person name="Walter F."/>
            <person name="Albersmeier A."/>
            <person name="Kalinowski J."/>
            <person name="Ruckert C."/>
        </authorList>
    </citation>
    <scope>NUCLEOTIDE SEQUENCE</scope>
    <source>
        <strain evidence="2">CGMCC 4.7403</strain>
    </source>
</reference>
<feature type="compositionally biased region" description="Gly residues" evidence="1">
    <location>
        <begin position="92"/>
        <end position="103"/>
    </location>
</feature>
<feature type="compositionally biased region" description="Low complexity" evidence="1">
    <location>
        <begin position="69"/>
        <end position="91"/>
    </location>
</feature>
<feature type="compositionally biased region" description="Basic and acidic residues" evidence="1">
    <location>
        <begin position="265"/>
        <end position="276"/>
    </location>
</feature>
<feature type="region of interest" description="Disordered" evidence="1">
    <location>
        <begin position="220"/>
        <end position="295"/>
    </location>
</feature>
<proteinExistence type="predicted"/>
<dbReference type="EMBL" id="BNAT01000029">
    <property type="protein sequence ID" value="GHE45441.1"/>
    <property type="molecule type" value="Genomic_DNA"/>
</dbReference>
<comment type="caution">
    <text evidence="2">The sequence shown here is derived from an EMBL/GenBank/DDBJ whole genome shotgun (WGS) entry which is preliminary data.</text>
</comment>
<feature type="compositionally biased region" description="Gly residues" evidence="1">
    <location>
        <begin position="402"/>
        <end position="412"/>
    </location>
</feature>
<keyword evidence="3" id="KW-1185">Reference proteome</keyword>
<evidence type="ECO:0000313" key="2">
    <source>
        <dbReference type="EMBL" id="GHE45441.1"/>
    </source>
</evidence>
<feature type="compositionally biased region" description="Gly residues" evidence="1">
    <location>
        <begin position="244"/>
        <end position="256"/>
    </location>
</feature>
<protein>
    <recommendedName>
        <fullName evidence="4">DUF4232 domain-containing protein</fullName>
    </recommendedName>
</protein>
<dbReference type="Proteomes" id="UP000603227">
    <property type="component" value="Unassembled WGS sequence"/>
</dbReference>
<feature type="compositionally biased region" description="Basic and acidic residues" evidence="1">
    <location>
        <begin position="22"/>
        <end position="32"/>
    </location>
</feature>
<feature type="compositionally biased region" description="Low complexity" evidence="1">
    <location>
        <begin position="134"/>
        <end position="144"/>
    </location>
</feature>
<feature type="region of interest" description="Disordered" evidence="1">
    <location>
        <begin position="393"/>
        <end position="437"/>
    </location>
</feature>
<evidence type="ECO:0000313" key="3">
    <source>
        <dbReference type="Proteomes" id="UP000603227"/>
    </source>
</evidence>
<feature type="compositionally biased region" description="Basic and acidic residues" evidence="1">
    <location>
        <begin position="1"/>
        <end position="15"/>
    </location>
</feature>
<sequence length="486" mass="47328">MSGSARDDGHDELAARRRASWGRRDDEHEETQSHAGNGIVNHGPEEQGPTKGQGLEGRGPDDTDGPDGLDGLRSDASGTDDSGSGTDDPGSGTDGVAGTGGSGSSLSGLSLSGSSGSGSSVSGSDDRRSMDLGPDSVSPDSVSPNGRGPVGFGSDELVLRNLLHQAVAEIEPREGTLQHLRRAVPARRARKRQAVVGMAAAALLMGTAVPALVHVSKSTGSEVNPSVAGHGSETQDGEGQSKGQTGGSGSSGGSSGGSTESGKGNGKDKDEKDKGESNGSTGTAPEAASTPASAPACTAAQLGGTGSVGAPDSVGAVYGSFHVSNISGSSCTVAGAGAVSTTAQGAADATKISVVNHVAGDAAASLPDPSLSPTTLVLAPGSSYQVQFAWVPSEPCPSSGGDTTGGTSGGGEPTPDPTPTENGTGSTTTTSDGSNSVTTQMLTEDGVVDGSVLVSHIAEGGVATFSTAVSNACAGVVYRTGLLTTS</sequence>
<evidence type="ECO:0000256" key="1">
    <source>
        <dbReference type="SAM" id="MobiDB-lite"/>
    </source>
</evidence>
<feature type="compositionally biased region" description="Low complexity" evidence="1">
    <location>
        <begin position="419"/>
        <end position="437"/>
    </location>
</feature>
<feature type="compositionally biased region" description="Low complexity" evidence="1">
    <location>
        <begin position="277"/>
        <end position="295"/>
    </location>
</feature>